<gene>
    <name evidence="3" type="ORF">HORIV_30810</name>
</gene>
<evidence type="ECO:0000259" key="2">
    <source>
        <dbReference type="Pfam" id="PF00275"/>
    </source>
</evidence>
<evidence type="ECO:0000313" key="3">
    <source>
        <dbReference type="EMBL" id="BBI50660.1"/>
    </source>
</evidence>
<evidence type="ECO:0000256" key="1">
    <source>
        <dbReference type="ARBA" id="ARBA00022679"/>
    </source>
</evidence>
<keyword evidence="1" id="KW-0808">Transferase</keyword>
<dbReference type="InterPro" id="IPR036968">
    <property type="entry name" value="Enolpyruvate_Tfrase_sf"/>
</dbReference>
<sequence length="59" mass="6208">MRLFSGLLAGQAFDSELTGDESLTKRPMGRVADPLRLMGATIDTAEGGRPPLKIHGAPS</sequence>
<dbReference type="Pfam" id="PF00275">
    <property type="entry name" value="EPSP_synthase"/>
    <property type="match status" value="1"/>
</dbReference>
<dbReference type="Gene3D" id="3.65.10.10">
    <property type="entry name" value="Enolpyruvate transferase domain"/>
    <property type="match status" value="1"/>
</dbReference>
<dbReference type="InterPro" id="IPR013792">
    <property type="entry name" value="RNA3'P_cycl/enolpyr_Trfase_a/b"/>
</dbReference>
<dbReference type="InterPro" id="IPR001986">
    <property type="entry name" value="Enolpyruvate_Tfrase_dom"/>
</dbReference>
<dbReference type="EMBL" id="AP019416">
    <property type="protein sequence ID" value="BBI50660.1"/>
    <property type="molecule type" value="Genomic_DNA"/>
</dbReference>
<dbReference type="Proteomes" id="UP000289555">
    <property type="component" value="Chromosome"/>
</dbReference>
<protein>
    <recommendedName>
        <fullName evidence="2">Enolpyruvate transferase domain-containing protein</fullName>
    </recommendedName>
</protein>
<name>A0ABM7GJE1_9GAMM</name>
<keyword evidence="4" id="KW-1185">Reference proteome</keyword>
<dbReference type="SUPFAM" id="SSF55205">
    <property type="entry name" value="EPT/RTPC-like"/>
    <property type="match status" value="1"/>
</dbReference>
<reference evidence="4" key="1">
    <citation type="journal article" date="2019" name="Microbiol. Resour. Announc.">
        <title>Complete Genome Sequence of Halomonas olivaria, a Moderately Halophilic Bacterium Isolated from Olive Processing Effluents, Obtained by Nanopore Sequencing.</title>
        <authorList>
            <person name="Nagata S."/>
            <person name="Ii K.M."/>
            <person name="Tsukimi T."/>
            <person name="Miura M.C."/>
            <person name="Galipon J."/>
            <person name="Arakawa K."/>
        </authorList>
    </citation>
    <scope>NUCLEOTIDE SEQUENCE [LARGE SCALE GENOMIC DNA]</scope>
    <source>
        <strain evidence="4">TYRC17</strain>
    </source>
</reference>
<accession>A0ABM7GJE1</accession>
<organism evidence="3 4">
    <name type="scientific">Vreelandella olivaria</name>
    <dbReference type="NCBI Taxonomy" id="390919"/>
    <lineage>
        <taxon>Bacteria</taxon>
        <taxon>Pseudomonadati</taxon>
        <taxon>Pseudomonadota</taxon>
        <taxon>Gammaproteobacteria</taxon>
        <taxon>Oceanospirillales</taxon>
        <taxon>Halomonadaceae</taxon>
        <taxon>Vreelandella</taxon>
    </lineage>
</organism>
<proteinExistence type="predicted"/>
<evidence type="ECO:0000313" key="4">
    <source>
        <dbReference type="Proteomes" id="UP000289555"/>
    </source>
</evidence>
<feature type="domain" description="Enolpyruvate transferase" evidence="2">
    <location>
        <begin position="1"/>
        <end position="56"/>
    </location>
</feature>